<protein>
    <submittedName>
        <fullName evidence="3">Homoserine O-succinyltransferase</fullName>
        <ecNumber evidence="3">2.3.1.46</ecNumber>
    </submittedName>
</protein>
<evidence type="ECO:0000313" key="4">
    <source>
        <dbReference type="Proteomes" id="UP001445732"/>
    </source>
</evidence>
<evidence type="ECO:0000259" key="2">
    <source>
        <dbReference type="Pfam" id="PF00561"/>
    </source>
</evidence>
<dbReference type="Gene3D" id="3.40.50.1820">
    <property type="entry name" value="alpha/beta hydrolase"/>
    <property type="match status" value="1"/>
</dbReference>
<reference evidence="3 4" key="1">
    <citation type="submission" date="2024-06" db="EMBL/GenBank/DDBJ databases">
        <title>Brevundimonas sp. C11.</title>
        <authorList>
            <person name="Maltman C."/>
        </authorList>
    </citation>
    <scope>NUCLEOTIDE SEQUENCE [LARGE SCALE GENOMIC DNA]</scope>
    <source>
        <strain evidence="3 4">C11</strain>
    </source>
</reference>
<dbReference type="Proteomes" id="UP001445732">
    <property type="component" value="Unassembled WGS sequence"/>
</dbReference>
<feature type="domain" description="AB hydrolase-1" evidence="2">
    <location>
        <begin position="111"/>
        <end position="341"/>
    </location>
</feature>
<evidence type="ECO:0000313" key="3">
    <source>
        <dbReference type="EMBL" id="MEQ7154920.1"/>
    </source>
</evidence>
<dbReference type="EMBL" id="JBEGDD010000004">
    <property type="protein sequence ID" value="MEQ7154920.1"/>
    <property type="molecule type" value="Genomic_DNA"/>
</dbReference>
<dbReference type="RefSeq" id="WP_349684079.1">
    <property type="nucleotide sequence ID" value="NZ_JBEGDD010000004.1"/>
</dbReference>
<dbReference type="InterPro" id="IPR008220">
    <property type="entry name" value="HAT_MetX-like"/>
</dbReference>
<dbReference type="PANTHER" id="PTHR32268">
    <property type="entry name" value="HOMOSERINE O-ACETYLTRANSFERASE"/>
    <property type="match status" value="1"/>
</dbReference>
<dbReference type="GO" id="GO:0008899">
    <property type="term" value="F:homoserine O-succinyltransferase activity"/>
    <property type="evidence" value="ECO:0007669"/>
    <property type="project" value="UniProtKB-EC"/>
</dbReference>
<dbReference type="InterPro" id="IPR000073">
    <property type="entry name" value="AB_hydrolase_1"/>
</dbReference>
<dbReference type="SUPFAM" id="SSF53474">
    <property type="entry name" value="alpha/beta-Hydrolases"/>
    <property type="match status" value="1"/>
</dbReference>
<keyword evidence="3" id="KW-0012">Acyltransferase</keyword>
<dbReference type="EC" id="2.3.1.46" evidence="3"/>
<dbReference type="NCBIfam" id="NF006449">
    <property type="entry name" value="PRK08775.1"/>
    <property type="match status" value="1"/>
</dbReference>
<comment type="caution">
    <text evidence="3">The sequence shown here is derived from an EMBL/GenBank/DDBJ whole genome shotgun (WGS) entry which is preliminary data.</text>
</comment>
<dbReference type="InterPro" id="IPR029058">
    <property type="entry name" value="AB_hydrolase_fold"/>
</dbReference>
<keyword evidence="4" id="KW-1185">Reference proteome</keyword>
<keyword evidence="1 3" id="KW-0808">Transferase</keyword>
<evidence type="ECO:0000256" key="1">
    <source>
        <dbReference type="ARBA" id="ARBA00022679"/>
    </source>
</evidence>
<gene>
    <name evidence="3" type="ORF">ABN401_06825</name>
</gene>
<proteinExistence type="predicted"/>
<dbReference type="PANTHER" id="PTHR32268:SF11">
    <property type="entry name" value="HOMOSERINE O-ACETYLTRANSFERASE"/>
    <property type="match status" value="1"/>
</dbReference>
<organism evidence="3 4">
    <name type="scientific">Brevundimonas aurifodinae</name>
    <dbReference type="NCBI Taxonomy" id="1508312"/>
    <lineage>
        <taxon>Bacteria</taxon>
        <taxon>Pseudomonadati</taxon>
        <taxon>Pseudomonadota</taxon>
        <taxon>Alphaproteobacteria</taxon>
        <taxon>Caulobacterales</taxon>
        <taxon>Caulobacteraceae</taxon>
        <taxon>Brevundimonas</taxon>
    </lineage>
</organism>
<accession>A0ABV1NM33</accession>
<sequence>MRTTIMAFDIQTLPDLPDSLCRHPALDARTRVPKIARGGVAVDLPVQIPADFRLQSGERLAQGRLVGRLHGREGAPLVVVAGGISAGRFVHRTETNGLGWWSGAVSIRGPIDLNRFQVLAFDYAPEAADGGRPVTITTHDQARLLGLILDAIGDPVVSAFVGCSYGGMIALAFAELFPERVEQLVVVSAAHQAHPQATAWRGIQRRILQLAEAAGRPEDGVALARELAMTTYRTAEEFGERFESAAPKSVGGAYPVCDYLTARGRAYRTHTTPARWLSLSDSIDRHAVTPEAIRTPTTLVGFSSDRLVPIEDVRELAARLPTLFRFVEAPSLYGHDAFLKEDEAVAAILRAALKEIDQ</sequence>
<name>A0ABV1NM33_9CAUL</name>
<dbReference type="Pfam" id="PF00561">
    <property type="entry name" value="Abhydrolase_1"/>
    <property type="match status" value="1"/>
</dbReference>